<comment type="caution">
    <text evidence="1">The sequence shown here is derived from an EMBL/GenBank/DDBJ whole genome shotgun (WGS) entry which is preliminary data.</text>
</comment>
<proteinExistence type="predicted"/>
<sequence length="71" mass="7845">MNVLSKKKAEVNREHINDISCLLSEILEFDTSVLISVASAGNKDKTAAHLEHIQKIEAAIDIAKMLKDNLD</sequence>
<protein>
    <submittedName>
        <fullName evidence="1">Uncharacterized protein</fullName>
    </submittedName>
</protein>
<name>A0A2T4MZS0_AERVE</name>
<organism evidence="1 2">
    <name type="scientific">Aeromonas veronii</name>
    <dbReference type="NCBI Taxonomy" id="654"/>
    <lineage>
        <taxon>Bacteria</taxon>
        <taxon>Pseudomonadati</taxon>
        <taxon>Pseudomonadota</taxon>
        <taxon>Gammaproteobacteria</taxon>
        <taxon>Aeromonadales</taxon>
        <taxon>Aeromonadaceae</taxon>
        <taxon>Aeromonas</taxon>
    </lineage>
</organism>
<accession>A0A2T4MZS0</accession>
<dbReference type="AlphaFoldDB" id="A0A2T4MZS0"/>
<gene>
    <name evidence="1" type="ORF">DAA48_16065</name>
</gene>
<evidence type="ECO:0000313" key="2">
    <source>
        <dbReference type="Proteomes" id="UP000241986"/>
    </source>
</evidence>
<reference evidence="1 2" key="1">
    <citation type="submission" date="2018-03" db="EMBL/GenBank/DDBJ databases">
        <title>Aeromonas veronii whole genome sequencing and analysis.</title>
        <authorList>
            <person name="Xie H."/>
            <person name="Liu T."/>
            <person name="Wang K."/>
        </authorList>
    </citation>
    <scope>NUCLEOTIDE SEQUENCE [LARGE SCALE GENOMIC DNA]</scope>
    <source>
        <strain evidence="1 2">XH.VA.1</strain>
    </source>
</reference>
<evidence type="ECO:0000313" key="1">
    <source>
        <dbReference type="EMBL" id="PTH80079.1"/>
    </source>
</evidence>
<dbReference type="Proteomes" id="UP000241986">
    <property type="component" value="Unassembled WGS sequence"/>
</dbReference>
<dbReference type="EMBL" id="PZKL01000037">
    <property type="protein sequence ID" value="PTH80079.1"/>
    <property type="molecule type" value="Genomic_DNA"/>
</dbReference>